<gene>
    <name evidence="2" type="ORF">CYMTET_3840</name>
</gene>
<keyword evidence="3" id="KW-1185">Reference proteome</keyword>
<evidence type="ECO:0000313" key="3">
    <source>
        <dbReference type="Proteomes" id="UP001190700"/>
    </source>
</evidence>
<evidence type="ECO:0000313" key="2">
    <source>
        <dbReference type="EMBL" id="KAK3288690.1"/>
    </source>
</evidence>
<feature type="region of interest" description="Disordered" evidence="1">
    <location>
        <begin position="129"/>
        <end position="152"/>
    </location>
</feature>
<feature type="region of interest" description="Disordered" evidence="1">
    <location>
        <begin position="75"/>
        <end position="103"/>
    </location>
</feature>
<comment type="caution">
    <text evidence="2">The sequence shown here is derived from an EMBL/GenBank/DDBJ whole genome shotgun (WGS) entry which is preliminary data.</text>
</comment>
<dbReference type="EMBL" id="LGRX02000419">
    <property type="protein sequence ID" value="KAK3288690.1"/>
    <property type="molecule type" value="Genomic_DNA"/>
</dbReference>
<sequence length="152" mass="16770">MGLEIKEGQFTFLPPDHWMGEGQAQPKQCNWGMRILVVANRRGWEEHCPRPDAAADALKQATLNCPQSRVKEVEIVPQPSRPANPHGGEGQPPPARAAARKPDCVINTRPWQEQELPLLSMQDITNEHNGTSAYGAQGKHAGSAKDVNTYKM</sequence>
<name>A0AAE0H2T5_9CHLO</name>
<reference evidence="2 3" key="1">
    <citation type="journal article" date="2015" name="Genome Biol. Evol.">
        <title>Comparative Genomics of a Bacterivorous Green Alga Reveals Evolutionary Causalities and Consequences of Phago-Mixotrophic Mode of Nutrition.</title>
        <authorList>
            <person name="Burns J.A."/>
            <person name="Paasch A."/>
            <person name="Narechania A."/>
            <person name="Kim E."/>
        </authorList>
    </citation>
    <scope>NUCLEOTIDE SEQUENCE [LARGE SCALE GENOMIC DNA]</scope>
    <source>
        <strain evidence="2 3">PLY_AMNH</strain>
    </source>
</reference>
<dbReference type="AlphaFoldDB" id="A0AAE0H2T5"/>
<evidence type="ECO:0000256" key="1">
    <source>
        <dbReference type="SAM" id="MobiDB-lite"/>
    </source>
</evidence>
<dbReference type="Proteomes" id="UP001190700">
    <property type="component" value="Unassembled WGS sequence"/>
</dbReference>
<accession>A0AAE0H2T5</accession>
<organism evidence="2 3">
    <name type="scientific">Cymbomonas tetramitiformis</name>
    <dbReference type="NCBI Taxonomy" id="36881"/>
    <lineage>
        <taxon>Eukaryota</taxon>
        <taxon>Viridiplantae</taxon>
        <taxon>Chlorophyta</taxon>
        <taxon>Pyramimonadophyceae</taxon>
        <taxon>Pyramimonadales</taxon>
        <taxon>Pyramimonadaceae</taxon>
        <taxon>Cymbomonas</taxon>
    </lineage>
</organism>
<protein>
    <submittedName>
        <fullName evidence="2">Uncharacterized protein</fullName>
    </submittedName>
</protein>
<proteinExistence type="predicted"/>